<comment type="function">
    <text evidence="8">Produces ATP from ADP in the presence of a proton gradient across the membrane.</text>
</comment>
<keyword evidence="3 8" id="KW-0813">Transport</keyword>
<keyword evidence="5 8" id="KW-0472">Membrane</keyword>
<dbReference type="Gene3D" id="2.60.15.10">
    <property type="entry name" value="F0F1 ATP synthase delta/epsilon subunit, N-terminal"/>
    <property type="match status" value="1"/>
</dbReference>
<keyword evidence="7 8" id="KW-0066">ATP synthesis</keyword>
<dbReference type="GO" id="GO:0005886">
    <property type="term" value="C:plasma membrane"/>
    <property type="evidence" value="ECO:0007669"/>
    <property type="project" value="UniProtKB-SubCell"/>
</dbReference>
<dbReference type="InterPro" id="IPR020546">
    <property type="entry name" value="ATP_synth_F1_dsu/esu_N"/>
</dbReference>
<dbReference type="RefSeq" id="WP_047259395.1">
    <property type="nucleotide sequence ID" value="NZ_CP011546.1"/>
</dbReference>
<evidence type="ECO:0000313" key="12">
    <source>
        <dbReference type="EMBL" id="AKK10901.1"/>
    </source>
</evidence>
<feature type="compositionally biased region" description="Basic and acidic residues" evidence="10">
    <location>
        <begin position="104"/>
        <end position="124"/>
    </location>
</feature>
<dbReference type="NCBIfam" id="TIGR01216">
    <property type="entry name" value="ATP_synt_epsi"/>
    <property type="match status" value="1"/>
</dbReference>
<comment type="similarity">
    <text evidence="2 8 9">Belongs to the ATPase epsilon chain family.</text>
</comment>
<dbReference type="PANTHER" id="PTHR13822">
    <property type="entry name" value="ATP SYNTHASE DELTA/EPSILON CHAIN"/>
    <property type="match status" value="1"/>
</dbReference>
<dbReference type="EMBL" id="CP011546">
    <property type="protein sequence ID" value="AKK10901.1"/>
    <property type="molecule type" value="Genomic_DNA"/>
</dbReference>
<feature type="domain" description="ATP synthase F1 complex delta/epsilon subunit N-terminal" evidence="11">
    <location>
        <begin position="6"/>
        <end position="85"/>
    </location>
</feature>
<comment type="subcellular location">
    <subcellularLocation>
        <location evidence="1 8">Cell membrane</location>
        <topology evidence="1 8">Peripheral membrane protein</topology>
    </subcellularLocation>
</comment>
<accession>A0A0G3HBX8</accession>
<dbReference type="CDD" id="cd12152">
    <property type="entry name" value="F1-ATPase_delta"/>
    <property type="match status" value="1"/>
</dbReference>
<organism evidence="12 13">
    <name type="scientific">Corynebacterium uterequi</name>
    <dbReference type="NCBI Taxonomy" id="1072256"/>
    <lineage>
        <taxon>Bacteria</taxon>
        <taxon>Bacillati</taxon>
        <taxon>Actinomycetota</taxon>
        <taxon>Actinomycetes</taxon>
        <taxon>Mycobacteriales</taxon>
        <taxon>Corynebacteriaceae</taxon>
        <taxon>Corynebacterium</taxon>
    </lineage>
</organism>
<dbReference type="AlphaFoldDB" id="A0A0G3HBX8"/>
<evidence type="ECO:0000256" key="9">
    <source>
        <dbReference type="RuleBase" id="RU003656"/>
    </source>
</evidence>
<evidence type="ECO:0000313" key="13">
    <source>
        <dbReference type="Proteomes" id="UP000035548"/>
    </source>
</evidence>
<keyword evidence="13" id="KW-1185">Reference proteome</keyword>
<dbReference type="PANTHER" id="PTHR13822:SF10">
    <property type="entry name" value="ATP SYNTHASE EPSILON CHAIN, CHLOROPLASTIC"/>
    <property type="match status" value="1"/>
</dbReference>
<evidence type="ECO:0000256" key="8">
    <source>
        <dbReference type="HAMAP-Rule" id="MF_00530"/>
    </source>
</evidence>
<evidence type="ECO:0000256" key="2">
    <source>
        <dbReference type="ARBA" id="ARBA00005712"/>
    </source>
</evidence>
<feature type="region of interest" description="Disordered" evidence="10">
    <location>
        <begin position="91"/>
        <end position="124"/>
    </location>
</feature>
<dbReference type="OrthoDB" id="9791445at2"/>
<evidence type="ECO:0000259" key="11">
    <source>
        <dbReference type="Pfam" id="PF02823"/>
    </source>
</evidence>
<sequence length="124" mass="13188">MSSITTQLVAVDRTLWSGEAKLVTAQTTEGEIGVLPGHQPLLGQLVDNGIVTITPDDGSEKLVAAVQSGFLSVSTDKITVLAERAEWASEINESEAQEKLSSSDPKEKARAEAALKALRRDRAS</sequence>
<reference evidence="13" key="2">
    <citation type="submission" date="2015-05" db="EMBL/GenBank/DDBJ databases">
        <title>Complete genome sequence of Corynebacterium uterequi DSM 45634, isolated from the uterus of a maiden mare.</title>
        <authorList>
            <person name="Ruckert C."/>
            <person name="Albersmeier A."/>
            <person name="Winkler A."/>
            <person name="Tauch A."/>
        </authorList>
    </citation>
    <scope>NUCLEOTIDE SEQUENCE [LARGE SCALE GENOMIC DNA]</scope>
    <source>
        <strain evidence="13">DSM 45634</strain>
    </source>
</reference>
<evidence type="ECO:0000256" key="10">
    <source>
        <dbReference type="SAM" id="MobiDB-lite"/>
    </source>
</evidence>
<evidence type="ECO:0000256" key="5">
    <source>
        <dbReference type="ARBA" id="ARBA00023136"/>
    </source>
</evidence>
<dbReference type="GO" id="GO:0005524">
    <property type="term" value="F:ATP binding"/>
    <property type="evidence" value="ECO:0007669"/>
    <property type="project" value="UniProtKB-UniRule"/>
</dbReference>
<keyword evidence="8" id="KW-0375">Hydrogen ion transport</keyword>
<evidence type="ECO:0000256" key="4">
    <source>
        <dbReference type="ARBA" id="ARBA00023065"/>
    </source>
</evidence>
<gene>
    <name evidence="8" type="primary">atpC</name>
    <name evidence="12" type="ORF">CUTER_04480</name>
</gene>
<dbReference type="NCBIfam" id="NF001852">
    <property type="entry name" value="PRK00571.2-5"/>
    <property type="match status" value="1"/>
</dbReference>
<dbReference type="PATRIC" id="fig|1072256.5.peg.890"/>
<dbReference type="InterPro" id="IPR001469">
    <property type="entry name" value="ATP_synth_F1_dsu/esu"/>
</dbReference>
<dbReference type="Proteomes" id="UP000035548">
    <property type="component" value="Chromosome"/>
</dbReference>
<proteinExistence type="inferred from homology"/>
<dbReference type="Pfam" id="PF02823">
    <property type="entry name" value="ATP-synt_DE_N"/>
    <property type="match status" value="1"/>
</dbReference>
<dbReference type="STRING" id="1072256.CUTER_04480"/>
<keyword evidence="6 8" id="KW-0139">CF(1)</keyword>
<dbReference type="HAMAP" id="MF_00530">
    <property type="entry name" value="ATP_synth_epsil_bac"/>
    <property type="match status" value="1"/>
</dbReference>
<dbReference type="GO" id="GO:0046933">
    <property type="term" value="F:proton-transporting ATP synthase activity, rotational mechanism"/>
    <property type="evidence" value="ECO:0007669"/>
    <property type="project" value="UniProtKB-UniRule"/>
</dbReference>
<reference evidence="12 13" key="1">
    <citation type="journal article" date="2015" name="Genome Announc.">
        <title>Virulence Factor Genes Detected in the Complete Genome Sequence of Corynebacterium uterequi DSM 45634, Isolated from the Uterus of a Maiden Mare.</title>
        <authorList>
            <person name="Ruckert C."/>
            <person name="Kriete M."/>
            <person name="Jaenicke S."/>
            <person name="Winkler A."/>
            <person name="Tauch A."/>
        </authorList>
    </citation>
    <scope>NUCLEOTIDE SEQUENCE [LARGE SCALE GENOMIC DNA]</scope>
    <source>
        <strain evidence="12 13">DSM 45634</strain>
    </source>
</reference>
<dbReference type="SUPFAM" id="SSF51344">
    <property type="entry name" value="Epsilon subunit of F1F0-ATP synthase N-terminal domain"/>
    <property type="match status" value="1"/>
</dbReference>
<dbReference type="NCBIfam" id="NF009977">
    <property type="entry name" value="PRK13442.1"/>
    <property type="match status" value="1"/>
</dbReference>
<evidence type="ECO:0000256" key="7">
    <source>
        <dbReference type="ARBA" id="ARBA00023310"/>
    </source>
</evidence>
<evidence type="ECO:0000256" key="6">
    <source>
        <dbReference type="ARBA" id="ARBA00023196"/>
    </source>
</evidence>
<keyword evidence="4 8" id="KW-0406">Ion transport</keyword>
<evidence type="ECO:0000256" key="1">
    <source>
        <dbReference type="ARBA" id="ARBA00004202"/>
    </source>
</evidence>
<dbReference type="KEGG" id="cut:CUTER_04480"/>
<evidence type="ECO:0000256" key="3">
    <source>
        <dbReference type="ARBA" id="ARBA00022448"/>
    </source>
</evidence>
<keyword evidence="8" id="KW-1003">Cell membrane</keyword>
<name>A0A0G3HBX8_9CORY</name>
<comment type="subunit">
    <text evidence="8 9">F-type ATPases have 2 components, CF(1) - the catalytic core - and CF(0) - the membrane proton channel. CF(1) has five subunits: alpha(3), beta(3), gamma(1), delta(1), epsilon(1). CF(0) has three main subunits: a, b and c.</text>
</comment>
<dbReference type="InterPro" id="IPR036771">
    <property type="entry name" value="ATPsynth_dsu/esu_N"/>
</dbReference>
<dbReference type="GO" id="GO:0045259">
    <property type="term" value="C:proton-transporting ATP synthase complex"/>
    <property type="evidence" value="ECO:0007669"/>
    <property type="project" value="UniProtKB-KW"/>
</dbReference>
<protein>
    <recommendedName>
        <fullName evidence="8">ATP synthase epsilon chain</fullName>
    </recommendedName>
    <alternativeName>
        <fullName evidence="8">ATP synthase F1 sector epsilon subunit</fullName>
    </alternativeName>
    <alternativeName>
        <fullName evidence="8">F-ATPase epsilon subunit</fullName>
    </alternativeName>
</protein>